<evidence type="ECO:0000313" key="2">
    <source>
        <dbReference type="Proteomes" id="UP001055879"/>
    </source>
</evidence>
<organism evidence="1 2">
    <name type="scientific">Arctium lappa</name>
    <name type="common">Greater burdock</name>
    <name type="synonym">Lappa major</name>
    <dbReference type="NCBI Taxonomy" id="4217"/>
    <lineage>
        <taxon>Eukaryota</taxon>
        <taxon>Viridiplantae</taxon>
        <taxon>Streptophyta</taxon>
        <taxon>Embryophyta</taxon>
        <taxon>Tracheophyta</taxon>
        <taxon>Spermatophyta</taxon>
        <taxon>Magnoliopsida</taxon>
        <taxon>eudicotyledons</taxon>
        <taxon>Gunneridae</taxon>
        <taxon>Pentapetalae</taxon>
        <taxon>asterids</taxon>
        <taxon>campanulids</taxon>
        <taxon>Asterales</taxon>
        <taxon>Asteraceae</taxon>
        <taxon>Carduoideae</taxon>
        <taxon>Cardueae</taxon>
        <taxon>Arctiinae</taxon>
        <taxon>Arctium</taxon>
    </lineage>
</organism>
<reference evidence="2" key="1">
    <citation type="journal article" date="2022" name="Mol. Ecol. Resour.">
        <title>The genomes of chicory, endive, great burdock and yacon provide insights into Asteraceae palaeo-polyploidization history and plant inulin production.</title>
        <authorList>
            <person name="Fan W."/>
            <person name="Wang S."/>
            <person name="Wang H."/>
            <person name="Wang A."/>
            <person name="Jiang F."/>
            <person name="Liu H."/>
            <person name="Zhao H."/>
            <person name="Xu D."/>
            <person name="Zhang Y."/>
        </authorList>
    </citation>
    <scope>NUCLEOTIDE SEQUENCE [LARGE SCALE GENOMIC DNA]</scope>
    <source>
        <strain evidence="2">cv. Niubang</strain>
    </source>
</reference>
<evidence type="ECO:0000313" key="1">
    <source>
        <dbReference type="EMBL" id="KAI3736378.1"/>
    </source>
</evidence>
<dbReference type="Proteomes" id="UP001055879">
    <property type="component" value="Linkage Group LG04"/>
</dbReference>
<proteinExistence type="predicted"/>
<dbReference type="EMBL" id="CM042050">
    <property type="protein sequence ID" value="KAI3736378.1"/>
    <property type="molecule type" value="Genomic_DNA"/>
</dbReference>
<protein>
    <submittedName>
        <fullName evidence="1">Uncharacterized protein</fullName>
    </submittedName>
</protein>
<name>A0ACB9CQD1_ARCLA</name>
<comment type="caution">
    <text evidence="1">The sequence shown here is derived from an EMBL/GenBank/DDBJ whole genome shotgun (WGS) entry which is preliminary data.</text>
</comment>
<sequence>MYPFLETKDLTDNLFSDTDVQHPAAFESLEEVVVKIPNSIVHLINNQQSVELASGVFEIIRIRQGGNVVAVLARIGTEVQWSLAKDEAVVKIEGSCYYFNVRVPLLSDDGVEPDDLINYGLTIIGKGSEELDRVLEEYSTFSVKEVDRAVVEGGSPQAKSPKKQSKE</sequence>
<keyword evidence="2" id="KW-1185">Reference proteome</keyword>
<gene>
    <name evidence="1" type="ORF">L6452_15917</name>
</gene>
<accession>A0ACB9CQD1</accession>
<reference evidence="1 2" key="2">
    <citation type="journal article" date="2022" name="Mol. Ecol. Resour.">
        <title>The genomes of chicory, endive, great burdock and yacon provide insights into Asteraceae paleo-polyploidization history and plant inulin production.</title>
        <authorList>
            <person name="Fan W."/>
            <person name="Wang S."/>
            <person name="Wang H."/>
            <person name="Wang A."/>
            <person name="Jiang F."/>
            <person name="Liu H."/>
            <person name="Zhao H."/>
            <person name="Xu D."/>
            <person name="Zhang Y."/>
        </authorList>
    </citation>
    <scope>NUCLEOTIDE SEQUENCE [LARGE SCALE GENOMIC DNA]</scope>
    <source>
        <strain evidence="2">cv. Niubang</strain>
    </source>
</reference>